<keyword evidence="2" id="KW-1185">Reference proteome</keyword>
<dbReference type="EMBL" id="NKCI01000267">
    <property type="protein sequence ID" value="RSL45286.1"/>
    <property type="molecule type" value="Genomic_DNA"/>
</dbReference>
<evidence type="ECO:0000313" key="2">
    <source>
        <dbReference type="Proteomes" id="UP000288168"/>
    </source>
</evidence>
<protein>
    <submittedName>
        <fullName evidence="1">Uncharacterized protein</fullName>
    </submittedName>
</protein>
<gene>
    <name evidence="1" type="ORF">CEP54_014332</name>
</gene>
<organism evidence="1 2">
    <name type="scientific">Fusarium duplospermum</name>
    <dbReference type="NCBI Taxonomy" id="1325734"/>
    <lineage>
        <taxon>Eukaryota</taxon>
        <taxon>Fungi</taxon>
        <taxon>Dikarya</taxon>
        <taxon>Ascomycota</taxon>
        <taxon>Pezizomycotina</taxon>
        <taxon>Sordariomycetes</taxon>
        <taxon>Hypocreomycetidae</taxon>
        <taxon>Hypocreales</taxon>
        <taxon>Nectriaceae</taxon>
        <taxon>Fusarium</taxon>
        <taxon>Fusarium solani species complex</taxon>
    </lineage>
</organism>
<proteinExistence type="predicted"/>
<comment type="caution">
    <text evidence="1">The sequence shown here is derived from an EMBL/GenBank/DDBJ whole genome shotgun (WGS) entry which is preliminary data.</text>
</comment>
<evidence type="ECO:0000313" key="1">
    <source>
        <dbReference type="EMBL" id="RSL45286.1"/>
    </source>
</evidence>
<accession>A0A428NWW6</accession>
<dbReference type="AlphaFoldDB" id="A0A428NWW6"/>
<dbReference type="Proteomes" id="UP000288168">
    <property type="component" value="Unassembled WGS sequence"/>
</dbReference>
<sequence>MSAIDLASFTLYESVARFWLRMTPAQPHGSWMVSAVANMVAGDFARSILAIEIHTPLDKGVDGYETAK</sequence>
<reference evidence="1 2" key="1">
    <citation type="submission" date="2017-06" db="EMBL/GenBank/DDBJ databases">
        <title>Comparative genomic analysis of Ambrosia Fusariam Clade fungi.</title>
        <authorList>
            <person name="Stajich J.E."/>
            <person name="Carrillo J."/>
            <person name="Kijimoto T."/>
            <person name="Eskalen A."/>
            <person name="O'Donnell K."/>
            <person name="Kasson M."/>
        </authorList>
    </citation>
    <scope>NUCLEOTIDE SEQUENCE [LARGE SCALE GENOMIC DNA]</scope>
    <source>
        <strain evidence="1 2">NRRL62584</strain>
    </source>
</reference>
<name>A0A428NWW6_9HYPO</name>